<keyword evidence="3" id="KW-1185">Reference proteome</keyword>
<dbReference type="EMBL" id="JAPVEA010000007">
    <property type="protein sequence ID" value="KAJ5443552.1"/>
    <property type="molecule type" value="Genomic_DNA"/>
</dbReference>
<comment type="caution">
    <text evidence="2">The sequence shown here is derived from an EMBL/GenBank/DDBJ whole genome shotgun (WGS) entry which is preliminary data.</text>
</comment>
<reference evidence="2" key="2">
    <citation type="journal article" date="2023" name="IMA Fungus">
        <title>Comparative genomic study of the Penicillium genus elucidates a diverse pangenome and 15 lateral gene transfer events.</title>
        <authorList>
            <person name="Petersen C."/>
            <person name="Sorensen T."/>
            <person name="Nielsen M.R."/>
            <person name="Sondergaard T.E."/>
            <person name="Sorensen J.L."/>
            <person name="Fitzpatrick D.A."/>
            <person name="Frisvad J.C."/>
            <person name="Nielsen K.L."/>
        </authorList>
    </citation>
    <scope>NUCLEOTIDE SEQUENCE</scope>
    <source>
        <strain evidence="2">IBT 16125</strain>
    </source>
</reference>
<evidence type="ECO:0000313" key="3">
    <source>
        <dbReference type="Proteomes" id="UP001213681"/>
    </source>
</evidence>
<organism evidence="2 3">
    <name type="scientific">Penicillium daleae</name>
    <dbReference type="NCBI Taxonomy" id="63821"/>
    <lineage>
        <taxon>Eukaryota</taxon>
        <taxon>Fungi</taxon>
        <taxon>Dikarya</taxon>
        <taxon>Ascomycota</taxon>
        <taxon>Pezizomycotina</taxon>
        <taxon>Eurotiomycetes</taxon>
        <taxon>Eurotiomycetidae</taxon>
        <taxon>Eurotiales</taxon>
        <taxon>Aspergillaceae</taxon>
        <taxon>Penicillium</taxon>
    </lineage>
</organism>
<feature type="region of interest" description="Disordered" evidence="1">
    <location>
        <begin position="1"/>
        <end position="23"/>
    </location>
</feature>
<dbReference type="GeneID" id="81601049"/>
<sequence>MSAGKGSTAEVGPGTDRASDGARLGLELMHDLLGTAETRQTGLVGKDQVQKNAGFLPKGERFGENNW</sequence>
<evidence type="ECO:0000256" key="1">
    <source>
        <dbReference type="SAM" id="MobiDB-lite"/>
    </source>
</evidence>
<accession>A0AAD6C0K2</accession>
<reference evidence="2" key="1">
    <citation type="submission" date="2022-12" db="EMBL/GenBank/DDBJ databases">
        <authorList>
            <person name="Petersen C."/>
        </authorList>
    </citation>
    <scope>NUCLEOTIDE SEQUENCE</scope>
    <source>
        <strain evidence="2">IBT 16125</strain>
    </source>
</reference>
<dbReference type="AlphaFoldDB" id="A0AAD6C0K2"/>
<dbReference type="RefSeq" id="XP_056763632.1">
    <property type="nucleotide sequence ID" value="XM_056910806.1"/>
</dbReference>
<protein>
    <submittedName>
        <fullName evidence="2">Uncharacterized protein</fullName>
    </submittedName>
</protein>
<evidence type="ECO:0000313" key="2">
    <source>
        <dbReference type="EMBL" id="KAJ5443552.1"/>
    </source>
</evidence>
<dbReference type="Proteomes" id="UP001213681">
    <property type="component" value="Unassembled WGS sequence"/>
</dbReference>
<proteinExistence type="predicted"/>
<gene>
    <name evidence="2" type="ORF">N7458_007424</name>
</gene>
<name>A0AAD6C0K2_9EURO</name>